<evidence type="ECO:0000259" key="4">
    <source>
        <dbReference type="Pfam" id="PF13193"/>
    </source>
</evidence>
<dbReference type="InterPro" id="IPR000873">
    <property type="entry name" value="AMP-dep_synth/lig_dom"/>
</dbReference>
<dbReference type="EMBL" id="JAEKNR010000127">
    <property type="protein sequence ID" value="MBJ7598805.1"/>
    <property type="molecule type" value="Genomic_DNA"/>
</dbReference>
<reference evidence="5" key="1">
    <citation type="submission" date="2020-10" db="EMBL/GenBank/DDBJ databases">
        <title>Ca. Dormibacterota MAGs.</title>
        <authorList>
            <person name="Montgomery K."/>
        </authorList>
    </citation>
    <scope>NUCLEOTIDE SEQUENCE [LARGE SCALE GENOMIC DNA]</scope>
    <source>
        <strain evidence="5">SC8812_S17_10</strain>
    </source>
</reference>
<protein>
    <submittedName>
        <fullName evidence="5">Long-chain fatty acid--CoA ligase</fullName>
    </submittedName>
</protein>
<evidence type="ECO:0000259" key="3">
    <source>
        <dbReference type="Pfam" id="PF00501"/>
    </source>
</evidence>
<dbReference type="Proteomes" id="UP000612893">
    <property type="component" value="Unassembled WGS sequence"/>
</dbReference>
<feature type="domain" description="AMP-binding enzyme C-terminal" evidence="4">
    <location>
        <begin position="440"/>
        <end position="514"/>
    </location>
</feature>
<dbReference type="AlphaFoldDB" id="A0A934N372"/>
<organism evidence="5 6">
    <name type="scientific">Candidatus Nephthysia bennettiae</name>
    <dbReference type="NCBI Taxonomy" id="3127016"/>
    <lineage>
        <taxon>Bacteria</taxon>
        <taxon>Bacillati</taxon>
        <taxon>Candidatus Dormiibacterota</taxon>
        <taxon>Candidatus Dormibacteria</taxon>
        <taxon>Candidatus Dormibacterales</taxon>
        <taxon>Candidatus Dormibacteraceae</taxon>
        <taxon>Candidatus Nephthysia</taxon>
    </lineage>
</organism>
<dbReference type="Gene3D" id="3.30.300.30">
    <property type="match status" value="1"/>
</dbReference>
<dbReference type="InterPro" id="IPR042099">
    <property type="entry name" value="ANL_N_sf"/>
</dbReference>
<dbReference type="NCBIfam" id="NF004837">
    <property type="entry name" value="PRK06187.1"/>
    <property type="match status" value="1"/>
</dbReference>
<keyword evidence="2 5" id="KW-0436">Ligase</keyword>
<dbReference type="PANTHER" id="PTHR43767">
    <property type="entry name" value="LONG-CHAIN-FATTY-ACID--COA LIGASE"/>
    <property type="match status" value="1"/>
</dbReference>
<dbReference type="InterPro" id="IPR025110">
    <property type="entry name" value="AMP-bd_C"/>
</dbReference>
<dbReference type="PANTHER" id="PTHR43767:SF11">
    <property type="entry name" value="MEDIUM-CHAIN-FATTY-ACID--COA LIGASE"/>
    <property type="match status" value="1"/>
</dbReference>
<accession>A0A934N372</accession>
<evidence type="ECO:0000256" key="1">
    <source>
        <dbReference type="ARBA" id="ARBA00006432"/>
    </source>
</evidence>
<dbReference type="Gene3D" id="3.40.50.12780">
    <property type="entry name" value="N-terminal domain of ligase-like"/>
    <property type="match status" value="1"/>
</dbReference>
<comment type="caution">
    <text evidence="5">The sequence shown here is derived from an EMBL/GenBank/DDBJ whole genome shotgun (WGS) entry which is preliminary data.</text>
</comment>
<dbReference type="Pfam" id="PF13193">
    <property type="entry name" value="AMP-binding_C"/>
    <property type="match status" value="1"/>
</dbReference>
<proteinExistence type="inferred from homology"/>
<comment type="similarity">
    <text evidence="1">Belongs to the ATP-dependent AMP-binding enzyme family.</text>
</comment>
<dbReference type="InterPro" id="IPR045851">
    <property type="entry name" value="AMP-bd_C_sf"/>
</dbReference>
<dbReference type="GO" id="GO:0016877">
    <property type="term" value="F:ligase activity, forming carbon-sulfur bonds"/>
    <property type="evidence" value="ECO:0007669"/>
    <property type="project" value="UniProtKB-ARBA"/>
</dbReference>
<dbReference type="PROSITE" id="PS00455">
    <property type="entry name" value="AMP_BINDING"/>
    <property type="match status" value="1"/>
</dbReference>
<sequence>MQSTMQDFPLTTTSILRRGRDMFGSSQLVSFEGETSRRADFSSVSERTERLAAALRRLGISEGDRVGTLCWNDQEHQEAYLAVPSMGAVLHTLNLRLAPEQLAFVINHAEDRAIIVDGSLVPILARVTDRLQTVEQIIVIGSEEAEALGEVLRYEELLAGEQPGFAWPELDERSAAAMCYTTGTTGDPKGVAYSHRSIYLHSLAEWGAFGLTERDRMLIIVPMFHVNAWGLPYTGWMIGADLLMPGRFLQAEPLCRFITQESPTFAAGVPTVFNDMLRHLDAKPTDVSSFRLVICGGAAVPRSLMEQFQDRHGVRIVQAWGMTETSPIGAVAWPPKDSEPEQEMDWRSKTGRIAAGIELRIVGDDGSQLPQDGRAVGEIEARGPWVAASYYRAEAPDKFHDGWLKTGDVGTIDGKGFVQITDRSKDVIKSGGEWISSIDLETALMAHPDVMDAAVIGVPDERWQERPLAAVVLREGSTATPDQLRDFLAAKVARWWLPERWAIVSEVPKTSVGKYDKKVLRAIYADGRLPTVELATAAGR</sequence>
<dbReference type="Pfam" id="PF00501">
    <property type="entry name" value="AMP-binding"/>
    <property type="match status" value="1"/>
</dbReference>
<name>A0A934N372_9BACT</name>
<dbReference type="InterPro" id="IPR050237">
    <property type="entry name" value="ATP-dep_AMP-bd_enzyme"/>
</dbReference>
<dbReference type="RefSeq" id="WP_338202011.1">
    <property type="nucleotide sequence ID" value="NZ_JAEKNR010000127.1"/>
</dbReference>
<keyword evidence="6" id="KW-1185">Reference proteome</keyword>
<dbReference type="SUPFAM" id="SSF56801">
    <property type="entry name" value="Acetyl-CoA synthetase-like"/>
    <property type="match status" value="1"/>
</dbReference>
<dbReference type="FunFam" id="3.30.300.30:FF:000008">
    <property type="entry name" value="2,3-dihydroxybenzoate-AMP ligase"/>
    <property type="match status" value="1"/>
</dbReference>
<dbReference type="InterPro" id="IPR020845">
    <property type="entry name" value="AMP-binding_CS"/>
</dbReference>
<evidence type="ECO:0000313" key="5">
    <source>
        <dbReference type="EMBL" id="MBJ7598805.1"/>
    </source>
</evidence>
<evidence type="ECO:0000313" key="6">
    <source>
        <dbReference type="Proteomes" id="UP000612893"/>
    </source>
</evidence>
<evidence type="ECO:0000256" key="2">
    <source>
        <dbReference type="ARBA" id="ARBA00022598"/>
    </source>
</evidence>
<gene>
    <name evidence="5" type="ORF">JF922_12070</name>
</gene>
<feature type="domain" description="AMP-dependent synthetase/ligase" evidence="3">
    <location>
        <begin position="35"/>
        <end position="391"/>
    </location>
</feature>
<dbReference type="CDD" id="cd12119">
    <property type="entry name" value="ttLC_FACS_AlkK_like"/>
    <property type="match status" value="1"/>
</dbReference>